<keyword evidence="2" id="KW-1185">Reference proteome</keyword>
<evidence type="ECO:0000313" key="1">
    <source>
        <dbReference type="EMBL" id="MDQ0935575.1"/>
    </source>
</evidence>
<evidence type="ECO:0000313" key="2">
    <source>
        <dbReference type="Proteomes" id="UP001223072"/>
    </source>
</evidence>
<name>A0ABU0RUA2_9ACTN</name>
<organism evidence="1 2">
    <name type="scientific">Streptomyces turgidiscabies</name>
    <dbReference type="NCBI Taxonomy" id="85558"/>
    <lineage>
        <taxon>Bacteria</taxon>
        <taxon>Bacillati</taxon>
        <taxon>Actinomycetota</taxon>
        <taxon>Actinomycetes</taxon>
        <taxon>Kitasatosporales</taxon>
        <taxon>Streptomycetaceae</taxon>
        <taxon>Streptomyces</taxon>
    </lineage>
</organism>
<dbReference type="Proteomes" id="UP001223072">
    <property type="component" value="Unassembled WGS sequence"/>
</dbReference>
<protein>
    <submittedName>
        <fullName evidence="1">Uncharacterized protein</fullName>
    </submittedName>
</protein>
<proteinExistence type="predicted"/>
<comment type="caution">
    <text evidence="1">The sequence shown here is derived from an EMBL/GenBank/DDBJ whole genome shotgun (WGS) entry which is preliminary data.</text>
</comment>
<gene>
    <name evidence="1" type="ORF">QFZ49_005547</name>
</gene>
<reference evidence="1 2" key="1">
    <citation type="submission" date="2023-07" db="EMBL/GenBank/DDBJ databases">
        <title>Comparative genomics of wheat-associated soil bacteria to identify genetic determinants of phenazine resistance.</title>
        <authorList>
            <person name="Mouncey N."/>
        </authorList>
    </citation>
    <scope>NUCLEOTIDE SEQUENCE [LARGE SCALE GENOMIC DNA]</scope>
    <source>
        <strain evidence="1 2">W2I16</strain>
    </source>
</reference>
<accession>A0ABU0RUA2</accession>
<dbReference type="EMBL" id="JAUSZS010000007">
    <property type="protein sequence ID" value="MDQ0935575.1"/>
    <property type="molecule type" value="Genomic_DNA"/>
</dbReference>
<sequence>MICSAEPPGALVPPVLADGDGVVPRVLAMSPALPEDRCRFVAAAHSALQSPRVVTGRLLELLLRLQSPGPLDVRGPSVQLALVAPAISSEVDDAYAGPEPATLCARVVGAARPPRRLLATVTREDGETLSLVLPEVASARYEVRGALPAGLYDIKVGADSGSPVPEAVQDCFAVLPRAAS</sequence>